<evidence type="ECO:0000313" key="1">
    <source>
        <dbReference type="EMBL" id="AHF05438.1"/>
    </source>
</evidence>
<dbReference type="AlphaFoldDB" id="W0E7E2"/>
<proteinExistence type="predicted"/>
<name>W0E7E2_MARPU</name>
<dbReference type="Proteomes" id="UP000005275">
    <property type="component" value="Chromosome"/>
</dbReference>
<keyword evidence="2" id="KW-1185">Reference proteome</keyword>
<protein>
    <submittedName>
        <fullName evidence="1">Uncharacterized protein</fullName>
    </submittedName>
</protein>
<dbReference type="STRING" id="765910.MARPU_06250"/>
<gene>
    <name evidence="1" type="ORF">MARPU_06250</name>
</gene>
<sequence length="36" mass="3810">MATRDFERVLTAFDGFLAAAAKVIDETAKPLPCAIG</sequence>
<accession>W0E7E2</accession>
<reference evidence="1 2" key="1">
    <citation type="submission" date="2013-12" db="EMBL/GenBank/DDBJ databases">
        <authorList>
            <consortium name="DOE Joint Genome Institute"/>
            <person name="Bryant D.A."/>
            <person name="Huntemann M."/>
            <person name="Han J."/>
            <person name="Chen A."/>
            <person name="Kyrpides N."/>
            <person name="Mavromatis K."/>
            <person name="Markowitz V."/>
            <person name="Palaniappan K."/>
            <person name="Ivanova N."/>
            <person name="Schaumberg A."/>
            <person name="Pati A."/>
            <person name="Liolios K."/>
            <person name="Nordberg H.P."/>
            <person name="Cantor M.N."/>
            <person name="Hua S.X."/>
            <person name="Woyke T."/>
        </authorList>
    </citation>
    <scope>NUCLEOTIDE SEQUENCE [LARGE SCALE GENOMIC DNA]</scope>
    <source>
        <strain evidence="1 2">984</strain>
    </source>
</reference>
<evidence type="ECO:0000313" key="2">
    <source>
        <dbReference type="Proteomes" id="UP000005275"/>
    </source>
</evidence>
<dbReference type="KEGG" id="mpur:MARPU_06250"/>
<dbReference type="HOGENOM" id="CLU_3357008_0_0_6"/>
<dbReference type="EMBL" id="CP007031">
    <property type="protein sequence ID" value="AHF05438.1"/>
    <property type="molecule type" value="Genomic_DNA"/>
</dbReference>
<organism evidence="1 2">
    <name type="scientific">Marichromatium purpuratum 984</name>
    <dbReference type="NCBI Taxonomy" id="765910"/>
    <lineage>
        <taxon>Bacteria</taxon>
        <taxon>Pseudomonadati</taxon>
        <taxon>Pseudomonadota</taxon>
        <taxon>Gammaproteobacteria</taxon>
        <taxon>Chromatiales</taxon>
        <taxon>Chromatiaceae</taxon>
        <taxon>Marichromatium</taxon>
    </lineage>
</organism>